<dbReference type="Proteomes" id="UP000474054">
    <property type="component" value="Unassembled WGS sequence"/>
</dbReference>
<sequence>MGLWFKEIFTSTQKSILLNDTLVPTGTTGKEFSIIFYECSSKLCVCIVCNKGTYTRELIGEIKEGCCYFLDFVSGAQSANSMQLCITLYNTKGIIASDTILVPSEENGYTLIAKFGCKNLVNGISQSFFEVLKSKSSSLTGFDEIEKTVYNNGFLYNDTSCICKVIKNCDSLYAVGYWYFVCSSSFTPPYINGILWYYSNGSLCETCFPEEGQNTYILS</sequence>
<reference evidence="2 3" key="2">
    <citation type="submission" date="2019-10" db="EMBL/GenBank/DDBJ databases">
        <title>Genome Sequences from Six Type Strain Members of the Archaeal Family Sulfolobaceae: Acidianus ambivalens, Acidianus infernus, Metallosphaera prunae, Stygiolobus azoricus, Sulfolobus metallicus, and Sulfurisphaera ohwakuensis.</title>
        <authorList>
            <person name="Counts J.A."/>
            <person name="Kelly R.M."/>
        </authorList>
    </citation>
    <scope>NUCLEOTIDE SEQUENCE [LARGE SCALE GENOMIC DNA]</scope>
    <source>
        <strain evidence="2 3">LEI 10</strain>
    </source>
</reference>
<protein>
    <submittedName>
        <fullName evidence="2">Uncharacterized protein</fullName>
    </submittedName>
</protein>
<dbReference type="AlphaFoldDB" id="A0A650CU32"/>
<dbReference type="EMBL" id="CP045482">
    <property type="protein sequence ID" value="QGR21303.1"/>
    <property type="molecule type" value="Genomic_DNA"/>
</dbReference>
<dbReference type="Proteomes" id="UP000426328">
    <property type="component" value="Chromosome"/>
</dbReference>
<evidence type="ECO:0000313" key="3">
    <source>
        <dbReference type="Proteomes" id="UP000426328"/>
    </source>
</evidence>
<organism evidence="2 3">
    <name type="scientific">Acidianus ambivalens</name>
    <name type="common">Desulfurolobus ambivalens</name>
    <dbReference type="NCBI Taxonomy" id="2283"/>
    <lineage>
        <taxon>Archaea</taxon>
        <taxon>Thermoproteota</taxon>
        <taxon>Thermoprotei</taxon>
        <taxon>Sulfolobales</taxon>
        <taxon>Sulfolobaceae</taxon>
        <taxon>Acidianus</taxon>
    </lineage>
</organism>
<dbReference type="SUPFAM" id="SSF56496">
    <property type="entry name" value="Fibrinogen C-terminal domain-like"/>
    <property type="match status" value="1"/>
</dbReference>
<dbReference type="EMBL" id="WHYS01000002">
    <property type="protein sequence ID" value="MQL56155.1"/>
    <property type="molecule type" value="Genomic_DNA"/>
</dbReference>
<name>A0A650CU32_ACIAM</name>
<dbReference type="RefSeq" id="WP_152942588.1">
    <property type="nucleotide sequence ID" value="NZ_CP045482.1"/>
</dbReference>
<evidence type="ECO:0000313" key="1">
    <source>
        <dbReference type="EMBL" id="MQL56155.1"/>
    </source>
</evidence>
<reference evidence="1 4" key="1">
    <citation type="submission" date="2019-10" db="EMBL/GenBank/DDBJ databases">
        <title>Comparative genomics of sulfur disproportionating microorganisms.</title>
        <authorList>
            <person name="Ward L.M."/>
            <person name="Bertran E."/>
            <person name="Johnston D."/>
        </authorList>
    </citation>
    <scope>NUCLEOTIDE SEQUENCE [LARGE SCALE GENOMIC DNA]</scope>
    <source>
        <strain evidence="1 4">DSM 3772</strain>
    </source>
</reference>
<evidence type="ECO:0000313" key="4">
    <source>
        <dbReference type="Proteomes" id="UP000474054"/>
    </source>
</evidence>
<accession>A0A650CU32</accession>
<gene>
    <name evidence="2" type="ORF">D1866_04310</name>
    <name evidence="1" type="ORF">GFB69_10515</name>
</gene>
<keyword evidence="3" id="KW-1185">Reference proteome</keyword>
<dbReference type="KEGG" id="aamb:D1866_04310"/>
<dbReference type="GeneID" id="42778933"/>
<evidence type="ECO:0000313" key="2">
    <source>
        <dbReference type="EMBL" id="QGR21303.1"/>
    </source>
</evidence>
<proteinExistence type="predicted"/>
<dbReference type="InterPro" id="IPR036056">
    <property type="entry name" value="Fibrinogen-like_C"/>
</dbReference>